<dbReference type="Gene3D" id="1.10.287.950">
    <property type="entry name" value="Methyl-accepting chemotaxis protein"/>
    <property type="match status" value="1"/>
</dbReference>
<dbReference type="SMART" id="SM01049">
    <property type="entry name" value="Cache_2"/>
    <property type="match status" value="1"/>
</dbReference>
<keyword evidence="6 8" id="KW-0807">Transducer</keyword>
<dbReference type="PROSITE" id="PS50885">
    <property type="entry name" value="HAMP"/>
    <property type="match status" value="1"/>
</dbReference>
<evidence type="ECO:0000256" key="2">
    <source>
        <dbReference type="ARBA" id="ARBA00022475"/>
    </source>
</evidence>
<evidence type="ECO:0000256" key="1">
    <source>
        <dbReference type="ARBA" id="ARBA00004651"/>
    </source>
</evidence>
<sequence>MFKTIRTKLITVSSLLLLLPIMILGTASYLSAKEELNIKGEVILKNSVHQVRQLIEVKKKEVEWGELTLEEAKESIRQILMSEKDKDGKRTIKKDIDLGENGYFIAYDSDGTLVMHPSLEGENLWETTDKSGSGMKFAQEQVRAAKDGGGFVTYSWNLPGREEAAPKVSYQEYDEEWDWIISAGAYEMDFNAGADHIRTIVIYVFLGAVLFGAIIIIILSRSITKPLGRVTESLEKMSENHLDLSELPVKGKDETAVLSRSFNRVLLNLTDLVGTMKTSASSVTDLSSSLAAVTTQSEMALNEVTRTIQEVAQAVSEETGMTEKAAVEAQELAESIEEVAEKTRTVENLSKETVVQSEEGLKTVRNLLEVTEKSGEATKKISEVVSGVTDTTGRIKIFTETITGISQQTNLLALNASIEAARAGEAGRGFAVVAEEIRKLAEESSKSVTEIRDLIQIIEEGAVQSKVTLGSLTSAMEEQNVTVQGTEVQFKGIMASIGKVVAVISEIQKEMEKMTGKKEIIVDSMNGISASTEEISASTEEVTASTEEQLAGVEEINLQTEKLNELAKDLEKLIGVFIL</sequence>
<gene>
    <name evidence="12" type="ORF">SAMN05421804_107116</name>
</gene>
<feature type="transmembrane region" description="Helical" evidence="9">
    <location>
        <begin position="200"/>
        <end position="219"/>
    </location>
</feature>
<dbReference type="SUPFAM" id="SSF58104">
    <property type="entry name" value="Methyl-accepting chemotaxis protein (MCP) signaling domain"/>
    <property type="match status" value="1"/>
</dbReference>
<dbReference type="PRINTS" id="PR00260">
    <property type="entry name" value="CHEMTRNSDUCR"/>
</dbReference>
<comment type="similarity">
    <text evidence="7">Belongs to the methyl-accepting chemotaxis (MCP) protein family.</text>
</comment>
<accession>A0A1G8QZX6</accession>
<evidence type="ECO:0000313" key="13">
    <source>
        <dbReference type="Proteomes" id="UP000183255"/>
    </source>
</evidence>
<dbReference type="InterPro" id="IPR004089">
    <property type="entry name" value="MCPsignal_dom"/>
</dbReference>
<feature type="domain" description="Methyl-accepting transducer" evidence="10">
    <location>
        <begin position="293"/>
        <end position="550"/>
    </location>
</feature>
<evidence type="ECO:0000256" key="9">
    <source>
        <dbReference type="SAM" id="Phobius"/>
    </source>
</evidence>
<dbReference type="GO" id="GO:0006935">
    <property type="term" value="P:chemotaxis"/>
    <property type="evidence" value="ECO:0007669"/>
    <property type="project" value="InterPro"/>
</dbReference>
<dbReference type="Pfam" id="PF00015">
    <property type="entry name" value="MCPsignal"/>
    <property type="match status" value="1"/>
</dbReference>
<dbReference type="CDD" id="cd06225">
    <property type="entry name" value="HAMP"/>
    <property type="match status" value="1"/>
</dbReference>
<reference evidence="12 13" key="1">
    <citation type="submission" date="2016-10" db="EMBL/GenBank/DDBJ databases">
        <authorList>
            <person name="de Groot N.N."/>
        </authorList>
    </citation>
    <scope>NUCLEOTIDE SEQUENCE [LARGE SCALE GENOMIC DNA]</scope>
    <source>
        <strain evidence="12 13">CGMCC 1.5058</strain>
    </source>
</reference>
<dbReference type="Gene3D" id="3.30.450.20">
    <property type="entry name" value="PAS domain"/>
    <property type="match status" value="1"/>
</dbReference>
<dbReference type="PROSITE" id="PS50111">
    <property type="entry name" value="CHEMOTAXIS_TRANSDUC_2"/>
    <property type="match status" value="1"/>
</dbReference>
<dbReference type="GO" id="GO:0007165">
    <property type="term" value="P:signal transduction"/>
    <property type="evidence" value="ECO:0007669"/>
    <property type="project" value="UniProtKB-KW"/>
</dbReference>
<evidence type="ECO:0000259" key="10">
    <source>
        <dbReference type="PROSITE" id="PS50111"/>
    </source>
</evidence>
<keyword evidence="5 9" id="KW-0472">Membrane</keyword>
<dbReference type="SMART" id="SM00283">
    <property type="entry name" value="MA"/>
    <property type="match status" value="1"/>
</dbReference>
<feature type="domain" description="HAMP" evidence="11">
    <location>
        <begin position="221"/>
        <end position="274"/>
    </location>
</feature>
<dbReference type="PANTHER" id="PTHR32089:SF112">
    <property type="entry name" value="LYSOZYME-LIKE PROTEIN-RELATED"/>
    <property type="match status" value="1"/>
</dbReference>
<dbReference type="InterPro" id="IPR033480">
    <property type="entry name" value="sCache_2"/>
</dbReference>
<dbReference type="Gene3D" id="6.10.340.10">
    <property type="match status" value="1"/>
</dbReference>
<dbReference type="SMART" id="SM00304">
    <property type="entry name" value="HAMP"/>
    <property type="match status" value="1"/>
</dbReference>
<dbReference type="PANTHER" id="PTHR32089">
    <property type="entry name" value="METHYL-ACCEPTING CHEMOTAXIS PROTEIN MCPB"/>
    <property type="match status" value="1"/>
</dbReference>
<dbReference type="InterPro" id="IPR004090">
    <property type="entry name" value="Chemotax_Me-accpt_rcpt"/>
</dbReference>
<keyword evidence="3 9" id="KW-0812">Transmembrane</keyword>
<dbReference type="CDD" id="cd18774">
    <property type="entry name" value="PDC2_HK_sensor"/>
    <property type="match status" value="1"/>
</dbReference>
<keyword evidence="4 9" id="KW-1133">Transmembrane helix</keyword>
<dbReference type="GO" id="GO:0005886">
    <property type="term" value="C:plasma membrane"/>
    <property type="evidence" value="ECO:0007669"/>
    <property type="project" value="UniProtKB-SubCell"/>
</dbReference>
<evidence type="ECO:0000256" key="7">
    <source>
        <dbReference type="ARBA" id="ARBA00029447"/>
    </source>
</evidence>
<dbReference type="AlphaFoldDB" id="A0A1G8QZX6"/>
<dbReference type="GO" id="GO:0004888">
    <property type="term" value="F:transmembrane signaling receptor activity"/>
    <property type="evidence" value="ECO:0007669"/>
    <property type="project" value="InterPro"/>
</dbReference>
<keyword evidence="2" id="KW-1003">Cell membrane</keyword>
<organism evidence="12 13">
    <name type="scientific">Proteiniclasticum ruminis</name>
    <dbReference type="NCBI Taxonomy" id="398199"/>
    <lineage>
        <taxon>Bacteria</taxon>
        <taxon>Bacillati</taxon>
        <taxon>Bacillota</taxon>
        <taxon>Clostridia</taxon>
        <taxon>Eubacteriales</taxon>
        <taxon>Clostridiaceae</taxon>
        <taxon>Proteiniclasticum</taxon>
    </lineage>
</organism>
<proteinExistence type="inferred from homology"/>
<evidence type="ECO:0000256" key="8">
    <source>
        <dbReference type="PROSITE-ProRule" id="PRU00284"/>
    </source>
</evidence>
<dbReference type="EMBL" id="FNDZ01000007">
    <property type="protein sequence ID" value="SDJ10163.1"/>
    <property type="molecule type" value="Genomic_DNA"/>
</dbReference>
<evidence type="ECO:0000256" key="5">
    <source>
        <dbReference type="ARBA" id="ARBA00023136"/>
    </source>
</evidence>
<comment type="subcellular location">
    <subcellularLocation>
        <location evidence="1">Cell membrane</location>
        <topology evidence="1">Multi-pass membrane protein</topology>
    </subcellularLocation>
</comment>
<evidence type="ECO:0000256" key="3">
    <source>
        <dbReference type="ARBA" id="ARBA00022692"/>
    </source>
</evidence>
<name>A0A1G8QZX6_9CLOT</name>
<dbReference type="Proteomes" id="UP000183255">
    <property type="component" value="Unassembled WGS sequence"/>
</dbReference>
<dbReference type="Pfam" id="PF00672">
    <property type="entry name" value="HAMP"/>
    <property type="match status" value="1"/>
</dbReference>
<protein>
    <submittedName>
        <fullName evidence="12">Methyl-accepting chemotaxis protein</fullName>
    </submittedName>
</protein>
<evidence type="ECO:0000259" key="11">
    <source>
        <dbReference type="PROSITE" id="PS50885"/>
    </source>
</evidence>
<evidence type="ECO:0000256" key="6">
    <source>
        <dbReference type="ARBA" id="ARBA00023224"/>
    </source>
</evidence>
<dbReference type="RefSeq" id="WP_031577057.1">
    <property type="nucleotide sequence ID" value="NZ_FNDZ01000007.1"/>
</dbReference>
<dbReference type="Pfam" id="PF17200">
    <property type="entry name" value="sCache_2"/>
    <property type="match status" value="1"/>
</dbReference>
<evidence type="ECO:0000256" key="4">
    <source>
        <dbReference type="ARBA" id="ARBA00022989"/>
    </source>
</evidence>
<evidence type="ECO:0000313" key="12">
    <source>
        <dbReference type="EMBL" id="SDJ10163.1"/>
    </source>
</evidence>
<dbReference type="InterPro" id="IPR003660">
    <property type="entry name" value="HAMP_dom"/>
</dbReference>